<organism evidence="1 2">
    <name type="scientific">Papilio machaon</name>
    <name type="common">Old World swallowtail butterfly</name>
    <dbReference type="NCBI Taxonomy" id="76193"/>
    <lineage>
        <taxon>Eukaryota</taxon>
        <taxon>Metazoa</taxon>
        <taxon>Ecdysozoa</taxon>
        <taxon>Arthropoda</taxon>
        <taxon>Hexapoda</taxon>
        <taxon>Insecta</taxon>
        <taxon>Pterygota</taxon>
        <taxon>Neoptera</taxon>
        <taxon>Endopterygota</taxon>
        <taxon>Lepidoptera</taxon>
        <taxon>Glossata</taxon>
        <taxon>Ditrysia</taxon>
        <taxon>Papilionoidea</taxon>
        <taxon>Papilionidae</taxon>
        <taxon>Papilioninae</taxon>
        <taxon>Papilio</taxon>
    </lineage>
</organism>
<evidence type="ECO:0000313" key="2">
    <source>
        <dbReference type="Proteomes" id="UP000053240"/>
    </source>
</evidence>
<accession>A0A194RI59</accession>
<dbReference type="AlphaFoldDB" id="A0A194RI59"/>
<protein>
    <submittedName>
        <fullName evidence="1">Uncharacterized protein</fullName>
    </submittedName>
</protein>
<keyword evidence="2" id="KW-1185">Reference proteome</keyword>
<dbReference type="Proteomes" id="UP000053240">
    <property type="component" value="Unassembled WGS sequence"/>
</dbReference>
<sequence>MARKLLLRQFKQLRSLRRFTTSVNLKNQEQYVIKSPLEDVIVPDMRFLDRLWLESPSFVNHVAISITWLSYSMRGIPAYGLRTNQNDRDSFDEYRKSKDYHPAYAGPNEQCKPFSACECYDISESVHEFRSQRLEPLNWGSTTKLAVHGS</sequence>
<evidence type="ECO:0000313" key="1">
    <source>
        <dbReference type="EMBL" id="KPJ17247.1"/>
    </source>
</evidence>
<gene>
    <name evidence="1" type="ORF">RR48_08738</name>
</gene>
<dbReference type="EMBL" id="KQ460154">
    <property type="protein sequence ID" value="KPJ17247.1"/>
    <property type="molecule type" value="Genomic_DNA"/>
</dbReference>
<name>A0A194RI59_PAPMA</name>
<reference evidence="1 2" key="1">
    <citation type="journal article" date="2015" name="Nat. Commun.">
        <title>Outbred genome sequencing and CRISPR/Cas9 gene editing in butterflies.</title>
        <authorList>
            <person name="Li X."/>
            <person name="Fan D."/>
            <person name="Zhang W."/>
            <person name="Liu G."/>
            <person name="Zhang L."/>
            <person name="Zhao L."/>
            <person name="Fang X."/>
            <person name="Chen L."/>
            <person name="Dong Y."/>
            <person name="Chen Y."/>
            <person name="Ding Y."/>
            <person name="Zhao R."/>
            <person name="Feng M."/>
            <person name="Zhu Y."/>
            <person name="Feng Y."/>
            <person name="Jiang X."/>
            <person name="Zhu D."/>
            <person name="Xiang H."/>
            <person name="Feng X."/>
            <person name="Li S."/>
            <person name="Wang J."/>
            <person name="Zhang G."/>
            <person name="Kronforst M.R."/>
            <person name="Wang W."/>
        </authorList>
    </citation>
    <scope>NUCLEOTIDE SEQUENCE [LARGE SCALE GENOMIC DNA]</scope>
    <source>
        <strain evidence="1">Ya'a_city_454_Pm</strain>
        <tissue evidence="1">Whole body</tissue>
    </source>
</reference>
<dbReference type="InParanoid" id="A0A194RI59"/>
<proteinExistence type="predicted"/>